<accession>A0A5B0VYX0</accession>
<keyword evidence="2" id="KW-1003">Cell membrane</keyword>
<dbReference type="Pfam" id="PF09335">
    <property type="entry name" value="VTT_dom"/>
    <property type="match status" value="1"/>
</dbReference>
<dbReference type="GO" id="GO:0005886">
    <property type="term" value="C:plasma membrane"/>
    <property type="evidence" value="ECO:0007669"/>
    <property type="project" value="UniProtKB-SubCell"/>
</dbReference>
<evidence type="ECO:0000256" key="3">
    <source>
        <dbReference type="ARBA" id="ARBA00022692"/>
    </source>
</evidence>
<comment type="caution">
    <text evidence="8">The sequence shown here is derived from an EMBL/GenBank/DDBJ whole genome shotgun (WGS) entry which is preliminary data.</text>
</comment>
<dbReference type="PANTHER" id="PTHR42709:SF6">
    <property type="entry name" value="UNDECAPRENYL PHOSPHATE TRANSPORTER A"/>
    <property type="match status" value="1"/>
</dbReference>
<dbReference type="EMBL" id="VNIP01000008">
    <property type="protein sequence ID" value="KAA1179900.1"/>
    <property type="molecule type" value="Genomic_DNA"/>
</dbReference>
<evidence type="ECO:0000313" key="8">
    <source>
        <dbReference type="EMBL" id="KAA1179900.1"/>
    </source>
</evidence>
<feature type="domain" description="VTT" evidence="7">
    <location>
        <begin position="35"/>
        <end position="165"/>
    </location>
</feature>
<feature type="transmembrane region" description="Helical" evidence="6">
    <location>
        <begin position="179"/>
        <end position="198"/>
    </location>
</feature>
<dbReference type="AlphaFoldDB" id="A0A5B0VYX0"/>
<comment type="subcellular location">
    <subcellularLocation>
        <location evidence="1">Cell membrane</location>
        <topology evidence="1">Multi-pass membrane protein</topology>
    </subcellularLocation>
</comment>
<keyword evidence="3 6" id="KW-0812">Transmembrane</keyword>
<reference evidence="8 9" key="1">
    <citation type="submission" date="2019-07" db="EMBL/GenBank/DDBJ databases">
        <title>The Draft Genome Sequence of Rhizobium tropici SARCC-755 Associated with Superior Nodulation on Pigeonpea (Cajanus cajan (L.) Millsp.).</title>
        <authorList>
            <person name="Bopape F.L."/>
            <person name="Hassen A.I."/>
            <person name="Swanevelder Z.H."/>
            <person name="Gwata E.T."/>
        </authorList>
    </citation>
    <scope>NUCLEOTIDE SEQUENCE [LARGE SCALE GENOMIC DNA]</scope>
    <source>
        <strain evidence="8 9">SARCC-755</strain>
    </source>
</reference>
<name>A0A5B0VYX0_RHITR</name>
<evidence type="ECO:0000259" key="7">
    <source>
        <dbReference type="Pfam" id="PF09335"/>
    </source>
</evidence>
<protein>
    <submittedName>
        <fullName evidence="8">DedA family protein</fullName>
    </submittedName>
</protein>
<dbReference type="InterPro" id="IPR051311">
    <property type="entry name" value="DedA_domain"/>
</dbReference>
<organism evidence="8 9">
    <name type="scientific">Rhizobium tropici</name>
    <dbReference type="NCBI Taxonomy" id="398"/>
    <lineage>
        <taxon>Bacteria</taxon>
        <taxon>Pseudomonadati</taxon>
        <taxon>Pseudomonadota</taxon>
        <taxon>Alphaproteobacteria</taxon>
        <taxon>Hyphomicrobiales</taxon>
        <taxon>Rhizobiaceae</taxon>
        <taxon>Rhizobium/Agrobacterium group</taxon>
        <taxon>Rhizobium</taxon>
    </lineage>
</organism>
<dbReference type="OrthoDB" id="9813426at2"/>
<keyword evidence="4 6" id="KW-1133">Transmembrane helix</keyword>
<proteinExistence type="predicted"/>
<feature type="transmembrane region" description="Helical" evidence="6">
    <location>
        <begin position="6"/>
        <end position="24"/>
    </location>
</feature>
<keyword evidence="5 6" id="KW-0472">Membrane</keyword>
<dbReference type="PANTHER" id="PTHR42709">
    <property type="entry name" value="ALKALINE PHOSPHATASE LIKE PROTEIN"/>
    <property type="match status" value="1"/>
</dbReference>
<sequence length="206" mass="22312">MSDPSDLLGIVPHLASWGLLGLALCSTIEKLLPIIPSIGMFIMLGMLNISSSGDLPAAIAITAIGSTMGSLVWYGMGRWLGAARGDALVMKMSRHLDIKDERYWRLKSHCRRHRISAAFVGQLIPVIRAYMAFPAGVLALPVPGFVIATFFGAAVWNAPFLASGYMLRKQIFAQETATSAAFAAIIVVYLLLFALFRLCRPSRNAA</sequence>
<evidence type="ECO:0000256" key="2">
    <source>
        <dbReference type="ARBA" id="ARBA00022475"/>
    </source>
</evidence>
<evidence type="ECO:0000256" key="5">
    <source>
        <dbReference type="ARBA" id="ARBA00023136"/>
    </source>
</evidence>
<feature type="transmembrane region" description="Helical" evidence="6">
    <location>
        <begin position="145"/>
        <end position="167"/>
    </location>
</feature>
<evidence type="ECO:0000256" key="6">
    <source>
        <dbReference type="SAM" id="Phobius"/>
    </source>
</evidence>
<dbReference type="InterPro" id="IPR032816">
    <property type="entry name" value="VTT_dom"/>
</dbReference>
<evidence type="ECO:0000256" key="1">
    <source>
        <dbReference type="ARBA" id="ARBA00004651"/>
    </source>
</evidence>
<gene>
    <name evidence="8" type="ORF">FP026_13605</name>
</gene>
<dbReference type="RefSeq" id="WP_149635159.1">
    <property type="nucleotide sequence ID" value="NZ_VNIP01000008.1"/>
</dbReference>
<evidence type="ECO:0000313" key="9">
    <source>
        <dbReference type="Proteomes" id="UP000323608"/>
    </source>
</evidence>
<feature type="transmembrane region" description="Helical" evidence="6">
    <location>
        <begin position="55"/>
        <end position="74"/>
    </location>
</feature>
<evidence type="ECO:0000256" key="4">
    <source>
        <dbReference type="ARBA" id="ARBA00022989"/>
    </source>
</evidence>
<dbReference type="Proteomes" id="UP000323608">
    <property type="component" value="Unassembled WGS sequence"/>
</dbReference>